<name>A0A0B2QTC2_GLYSO</name>
<reference evidence="1" key="1">
    <citation type="submission" date="2014-07" db="EMBL/GenBank/DDBJ databases">
        <title>Identification of a novel salt tolerance gene in wild soybean by whole-genome sequencing.</title>
        <authorList>
            <person name="Lam H.-M."/>
            <person name="Qi X."/>
            <person name="Li M.-W."/>
            <person name="Liu X."/>
            <person name="Xie M."/>
            <person name="Ni M."/>
            <person name="Xu X."/>
        </authorList>
    </citation>
    <scope>NUCLEOTIDE SEQUENCE [LARGE SCALE GENOMIC DNA]</scope>
    <source>
        <tissue evidence="1">Root</tissue>
    </source>
</reference>
<sequence length="132" mass="15013">MRFMNDWSTSLGYGSLNGILEPQFIHNAKNRREECQHYIETWGTLATCCSMSTGHYCCLVLLFAAMNILTTTLEGKPNQAIPRWIEPKSHVQTGGYECGYCVMHWMGCIVSGDEANDIKPPHIVVFRQVILW</sequence>
<gene>
    <name evidence="1" type="ORF">glysoja_028732</name>
</gene>
<accession>A0A0B2QTC2</accession>
<dbReference type="SUPFAM" id="SSF54001">
    <property type="entry name" value="Cysteine proteinases"/>
    <property type="match status" value="1"/>
</dbReference>
<dbReference type="EMBL" id="KN654903">
    <property type="protein sequence ID" value="KHN24886.1"/>
    <property type="molecule type" value="Genomic_DNA"/>
</dbReference>
<protein>
    <submittedName>
        <fullName evidence="1">Uncharacterized protein</fullName>
    </submittedName>
</protein>
<proteinExistence type="predicted"/>
<organism evidence="1">
    <name type="scientific">Glycine soja</name>
    <name type="common">Wild soybean</name>
    <dbReference type="NCBI Taxonomy" id="3848"/>
    <lineage>
        <taxon>Eukaryota</taxon>
        <taxon>Viridiplantae</taxon>
        <taxon>Streptophyta</taxon>
        <taxon>Embryophyta</taxon>
        <taxon>Tracheophyta</taxon>
        <taxon>Spermatophyta</taxon>
        <taxon>Magnoliopsida</taxon>
        <taxon>eudicotyledons</taxon>
        <taxon>Gunneridae</taxon>
        <taxon>Pentapetalae</taxon>
        <taxon>rosids</taxon>
        <taxon>fabids</taxon>
        <taxon>Fabales</taxon>
        <taxon>Fabaceae</taxon>
        <taxon>Papilionoideae</taxon>
        <taxon>50 kb inversion clade</taxon>
        <taxon>NPAAA clade</taxon>
        <taxon>indigoferoid/millettioid clade</taxon>
        <taxon>Phaseoleae</taxon>
        <taxon>Glycine</taxon>
        <taxon>Glycine subgen. Soja</taxon>
    </lineage>
</organism>
<dbReference type="AlphaFoldDB" id="A0A0B2QTC2"/>
<evidence type="ECO:0000313" key="1">
    <source>
        <dbReference type="EMBL" id="KHN24886.1"/>
    </source>
</evidence>
<dbReference type="Proteomes" id="UP000053555">
    <property type="component" value="Unassembled WGS sequence"/>
</dbReference>
<dbReference type="InterPro" id="IPR038765">
    <property type="entry name" value="Papain-like_cys_pep_sf"/>
</dbReference>